<feature type="compositionally biased region" description="Basic and acidic residues" evidence="1">
    <location>
        <begin position="39"/>
        <end position="54"/>
    </location>
</feature>
<sequence>MNIFKKLISGAGGGKKESIKSNKDLADNTNGNLEDDYEPEHCETDFDKQFENARRSISTTTVPTITHCEYRGSPSRSNRSTPNQSCNLKSIRSTKSPSPLQPPSTPSSQRPRLQSSPLAASNSVAVRKNSKSTPLIQRKSQTPEKPGVSTDKDSVQRKMTMTQQKQAKDFVESLDWIQPNQQVSSTVVQPQVVQSQMIVPQIHICEALPVARPSKAVTAVIPQRRSGIPVPVAASGRVVNISNNKGRDN</sequence>
<name>A0A1I8BNC6_MELHA</name>
<proteinExistence type="predicted"/>
<dbReference type="WBParaSite" id="MhA1_Contig346.frz3.gene23">
    <property type="protein sequence ID" value="MhA1_Contig346.frz3.gene23"/>
    <property type="gene ID" value="MhA1_Contig346.frz3.gene23"/>
</dbReference>
<feature type="compositionally biased region" description="Basic and acidic residues" evidence="1">
    <location>
        <begin position="14"/>
        <end position="26"/>
    </location>
</feature>
<evidence type="ECO:0000313" key="2">
    <source>
        <dbReference type="Proteomes" id="UP000095281"/>
    </source>
</evidence>
<dbReference type="AlphaFoldDB" id="A0A1I8BNC6"/>
<feature type="compositionally biased region" description="Polar residues" evidence="1">
    <location>
        <begin position="74"/>
        <end position="95"/>
    </location>
</feature>
<feature type="compositionally biased region" description="Polar residues" evidence="1">
    <location>
        <begin position="131"/>
        <end position="140"/>
    </location>
</feature>
<accession>A0A1I8BNC6</accession>
<organism evidence="2 3">
    <name type="scientific">Meloidogyne hapla</name>
    <name type="common">Root-knot nematode worm</name>
    <dbReference type="NCBI Taxonomy" id="6305"/>
    <lineage>
        <taxon>Eukaryota</taxon>
        <taxon>Metazoa</taxon>
        <taxon>Ecdysozoa</taxon>
        <taxon>Nematoda</taxon>
        <taxon>Chromadorea</taxon>
        <taxon>Rhabditida</taxon>
        <taxon>Tylenchina</taxon>
        <taxon>Tylenchomorpha</taxon>
        <taxon>Tylenchoidea</taxon>
        <taxon>Meloidogynidae</taxon>
        <taxon>Meloidogyninae</taxon>
        <taxon>Meloidogyne</taxon>
    </lineage>
</organism>
<evidence type="ECO:0000313" key="3">
    <source>
        <dbReference type="WBParaSite" id="MhA1_Contig346.frz3.gene23"/>
    </source>
</evidence>
<reference evidence="3" key="1">
    <citation type="submission" date="2016-11" db="UniProtKB">
        <authorList>
            <consortium name="WormBaseParasite"/>
        </authorList>
    </citation>
    <scope>IDENTIFICATION</scope>
</reference>
<feature type="region of interest" description="Disordered" evidence="1">
    <location>
        <begin position="1"/>
        <end position="154"/>
    </location>
</feature>
<dbReference type="Proteomes" id="UP000095281">
    <property type="component" value="Unplaced"/>
</dbReference>
<evidence type="ECO:0000256" key="1">
    <source>
        <dbReference type="SAM" id="MobiDB-lite"/>
    </source>
</evidence>
<feature type="compositionally biased region" description="Low complexity" evidence="1">
    <location>
        <begin position="106"/>
        <end position="118"/>
    </location>
</feature>
<protein>
    <submittedName>
        <fullName evidence="3">Uncharacterized protein</fullName>
    </submittedName>
</protein>
<keyword evidence="2" id="KW-1185">Reference proteome</keyword>
<feature type="compositionally biased region" description="Polar residues" evidence="1">
    <location>
        <begin position="55"/>
        <end position="64"/>
    </location>
</feature>